<evidence type="ECO:0000313" key="3">
    <source>
        <dbReference type="Proteomes" id="UP001151582"/>
    </source>
</evidence>
<feature type="region of interest" description="Disordered" evidence="1">
    <location>
        <begin position="95"/>
        <end position="134"/>
    </location>
</feature>
<dbReference type="Proteomes" id="UP001151582">
    <property type="component" value="Unassembled WGS sequence"/>
</dbReference>
<comment type="caution">
    <text evidence="2">The sequence shown here is derived from an EMBL/GenBank/DDBJ whole genome shotgun (WGS) entry which is preliminary data.</text>
</comment>
<accession>A0A9W8AW41</accession>
<keyword evidence="3" id="KW-1185">Reference proteome</keyword>
<gene>
    <name evidence="2" type="ORF">H4R34_005669</name>
</gene>
<dbReference type="AlphaFoldDB" id="A0A9W8AW41"/>
<feature type="non-terminal residue" evidence="2">
    <location>
        <position position="201"/>
    </location>
</feature>
<sequence>MPGRPVPDQWLQSPAINWLMPRDSAVVPGDASTVQYPAMANHGPTGGAQPWLSDTSLNYGALQGQEGMTGHFTPDGAPSQQYYYGALQGQEGMTGYFPPSGASSQQYSYGAPQGEGTTGHFTPNGVPSQQYDDHTPVTLMSQHNLDNKPTHGAPSIVAKPKGPTKRELELQYFAKRIQAATDAYLDTLNPADWPAPFPDAK</sequence>
<protein>
    <submittedName>
        <fullName evidence="2">Uncharacterized protein</fullName>
    </submittedName>
</protein>
<evidence type="ECO:0000313" key="2">
    <source>
        <dbReference type="EMBL" id="KAJ1971656.1"/>
    </source>
</evidence>
<evidence type="ECO:0000256" key="1">
    <source>
        <dbReference type="SAM" id="MobiDB-lite"/>
    </source>
</evidence>
<name>A0A9W8AW41_9FUNG</name>
<reference evidence="2" key="1">
    <citation type="submission" date="2022-07" db="EMBL/GenBank/DDBJ databases">
        <title>Phylogenomic reconstructions and comparative analyses of Kickxellomycotina fungi.</title>
        <authorList>
            <person name="Reynolds N.K."/>
            <person name="Stajich J.E."/>
            <person name="Barry K."/>
            <person name="Grigoriev I.V."/>
            <person name="Crous P."/>
            <person name="Smith M.E."/>
        </authorList>
    </citation>
    <scope>NUCLEOTIDE SEQUENCE</scope>
    <source>
        <strain evidence="2">RSA 567</strain>
    </source>
</reference>
<organism evidence="2 3">
    <name type="scientific">Dimargaris verticillata</name>
    <dbReference type="NCBI Taxonomy" id="2761393"/>
    <lineage>
        <taxon>Eukaryota</taxon>
        <taxon>Fungi</taxon>
        <taxon>Fungi incertae sedis</taxon>
        <taxon>Zoopagomycota</taxon>
        <taxon>Kickxellomycotina</taxon>
        <taxon>Dimargaritomycetes</taxon>
        <taxon>Dimargaritales</taxon>
        <taxon>Dimargaritaceae</taxon>
        <taxon>Dimargaris</taxon>
    </lineage>
</organism>
<feature type="compositionally biased region" description="Polar residues" evidence="1">
    <location>
        <begin position="119"/>
        <end position="130"/>
    </location>
</feature>
<proteinExistence type="predicted"/>
<dbReference type="EMBL" id="JANBQB010001293">
    <property type="protein sequence ID" value="KAJ1971656.1"/>
    <property type="molecule type" value="Genomic_DNA"/>
</dbReference>